<dbReference type="RefSeq" id="WP_092699187.1">
    <property type="nucleotide sequence ID" value="NZ_FNFC01000002.1"/>
</dbReference>
<accession>A0A1G8SW28</accession>
<dbReference type="AlphaFoldDB" id="A0A1G8SW28"/>
<organism evidence="1 2">
    <name type="scientific">Halovenus aranensis</name>
    <dbReference type="NCBI Taxonomy" id="890420"/>
    <lineage>
        <taxon>Archaea</taxon>
        <taxon>Methanobacteriati</taxon>
        <taxon>Methanobacteriota</taxon>
        <taxon>Stenosarchaea group</taxon>
        <taxon>Halobacteria</taxon>
        <taxon>Halobacteriales</taxon>
        <taxon>Haloarculaceae</taxon>
        <taxon>Halovenus</taxon>
    </lineage>
</organism>
<name>A0A1G8SW28_9EURY</name>
<dbReference type="Proteomes" id="UP000198856">
    <property type="component" value="Unassembled WGS sequence"/>
</dbReference>
<evidence type="ECO:0000313" key="2">
    <source>
        <dbReference type="Proteomes" id="UP000198856"/>
    </source>
</evidence>
<evidence type="ECO:0008006" key="3">
    <source>
        <dbReference type="Google" id="ProtNLM"/>
    </source>
</evidence>
<protein>
    <recommendedName>
        <fullName evidence="3">CRISPR-associated protein Cmr3</fullName>
    </recommendedName>
</protein>
<sequence>MTRIQQVQWELEMDYIGHPYYVSGNAIMHALGQQLPHDVHRHLNASHGVFVPGQFGTFPEEHSQSGIRPYLGSGLPDVESYDDLFLMRQASHSWLLDSRPRDALNTHDIRVQSGHPALSHETIMGKPDDARKQQQTTKWYINVYLHADHDDVLPLNESDLDGLQFGGKRNYGYGITGLKDTQVVDLEALDYSRLEDGEAFILELVTPFVLESEYPNAHDQDVPWWWKEDRRDLREREEKVLEQREVYKLQTVDHGQVVLYEGDRPVETTKSVILRVGSHSKYGFGELRVKPVEPRSNQCQKSEEKTKVTG</sequence>
<evidence type="ECO:0000313" key="1">
    <source>
        <dbReference type="EMBL" id="SDJ33458.1"/>
    </source>
</evidence>
<dbReference type="EMBL" id="FNFC01000002">
    <property type="protein sequence ID" value="SDJ33458.1"/>
    <property type="molecule type" value="Genomic_DNA"/>
</dbReference>
<dbReference type="STRING" id="890420.SAMN05216226_102177"/>
<proteinExistence type="predicted"/>
<keyword evidence="2" id="KW-1185">Reference proteome</keyword>
<reference evidence="1 2" key="1">
    <citation type="submission" date="2016-10" db="EMBL/GenBank/DDBJ databases">
        <authorList>
            <person name="de Groot N.N."/>
        </authorList>
    </citation>
    <scope>NUCLEOTIDE SEQUENCE [LARGE SCALE GENOMIC DNA]</scope>
    <source>
        <strain evidence="1 2">IBRC-M10015</strain>
    </source>
</reference>
<dbReference type="OrthoDB" id="256261at2157"/>
<gene>
    <name evidence="1" type="ORF">SAMN05216226_102177</name>
</gene>